<dbReference type="PANTHER" id="PTHR47163:SF2">
    <property type="entry name" value="SI:DKEY-17M8.2"/>
    <property type="match status" value="1"/>
</dbReference>
<evidence type="ECO:0000313" key="2">
    <source>
        <dbReference type="EMBL" id="KYM95728.1"/>
    </source>
</evidence>
<evidence type="ECO:0000259" key="1">
    <source>
        <dbReference type="SMART" id="SM01126"/>
    </source>
</evidence>
<dbReference type="SMART" id="SM01126">
    <property type="entry name" value="DDE_Tnp_IS1595"/>
    <property type="match status" value="1"/>
</dbReference>
<dbReference type="AlphaFoldDB" id="A0A151I9K5"/>
<sequence>MHLYEFLNIINDFDLLWNYLCEKKVVRNQIKCPKCDNKLNVRCTENKILHCTSKYYKRYKGRKRQKITCNFKISVFHGTWFENAHIDIQKICRFIAYFLMIQPPRQPFLMNELEMSSSSVVDWINFCRELLQQWVLNKQKVIGGNGRIVELDEAKIGKRKYNKGRIIEGQWVFGGIERNTKNIFILPVPNRSSNTLSSIIQNYVLPGSIIYTDQWRAYRDLENNNNYTHCTVNHSVNFVNPDTGVHTQNIERVWRDMRANIPRYGTREKHYIYCLTEFLFKRIYNFDERIDTFFEIMSTMYPLDDLNVK</sequence>
<reference evidence="2 3" key="1">
    <citation type="submission" date="2016-03" db="EMBL/GenBank/DDBJ databases">
        <title>Cyphomyrmex costatus WGS genome.</title>
        <authorList>
            <person name="Nygaard S."/>
            <person name="Hu H."/>
            <person name="Boomsma J."/>
            <person name="Zhang G."/>
        </authorList>
    </citation>
    <scope>NUCLEOTIDE SEQUENCE [LARGE SCALE GENOMIC DNA]</scope>
    <source>
        <strain evidence="2">MS0001</strain>
        <tissue evidence="2">Whole body</tissue>
    </source>
</reference>
<dbReference type="STRING" id="456900.A0A151I9K5"/>
<dbReference type="PANTHER" id="PTHR47163">
    <property type="entry name" value="DDE_TNP_IS1595 DOMAIN-CONTAINING PROTEIN"/>
    <property type="match status" value="1"/>
</dbReference>
<dbReference type="InterPro" id="IPR024445">
    <property type="entry name" value="Tnp_ISXO2-like"/>
</dbReference>
<dbReference type="Pfam" id="PF12762">
    <property type="entry name" value="DDE_Tnp_IS1595"/>
    <property type="match status" value="1"/>
</dbReference>
<accession>A0A151I9K5</accession>
<name>A0A151I9K5_9HYME</name>
<dbReference type="EMBL" id="KQ978274">
    <property type="protein sequence ID" value="KYM95728.1"/>
    <property type="molecule type" value="Genomic_DNA"/>
</dbReference>
<proteinExistence type="predicted"/>
<dbReference type="NCBIfam" id="NF033547">
    <property type="entry name" value="transpos_IS1595"/>
    <property type="match status" value="1"/>
</dbReference>
<evidence type="ECO:0000313" key="3">
    <source>
        <dbReference type="Proteomes" id="UP000078542"/>
    </source>
</evidence>
<protein>
    <recommendedName>
        <fullName evidence="1">ISXO2-like transposase domain-containing protein</fullName>
    </recommendedName>
</protein>
<gene>
    <name evidence="2" type="ORF">ALC62_13634</name>
</gene>
<dbReference type="Proteomes" id="UP000078542">
    <property type="component" value="Unassembled WGS sequence"/>
</dbReference>
<keyword evidence="3" id="KW-1185">Reference proteome</keyword>
<organism evidence="2 3">
    <name type="scientific">Cyphomyrmex costatus</name>
    <dbReference type="NCBI Taxonomy" id="456900"/>
    <lineage>
        <taxon>Eukaryota</taxon>
        <taxon>Metazoa</taxon>
        <taxon>Ecdysozoa</taxon>
        <taxon>Arthropoda</taxon>
        <taxon>Hexapoda</taxon>
        <taxon>Insecta</taxon>
        <taxon>Pterygota</taxon>
        <taxon>Neoptera</taxon>
        <taxon>Endopterygota</taxon>
        <taxon>Hymenoptera</taxon>
        <taxon>Apocrita</taxon>
        <taxon>Aculeata</taxon>
        <taxon>Formicoidea</taxon>
        <taxon>Formicidae</taxon>
        <taxon>Myrmicinae</taxon>
        <taxon>Cyphomyrmex</taxon>
    </lineage>
</organism>
<dbReference type="InterPro" id="IPR053164">
    <property type="entry name" value="IS1016-like_transposase"/>
</dbReference>
<feature type="domain" description="ISXO2-like transposase" evidence="1">
    <location>
        <begin position="141"/>
        <end position="285"/>
    </location>
</feature>